<evidence type="ECO:0000313" key="10">
    <source>
        <dbReference type="Proteomes" id="UP000050816"/>
    </source>
</evidence>
<feature type="coiled-coil region" evidence="7">
    <location>
        <begin position="318"/>
        <end position="404"/>
    </location>
</feature>
<keyword evidence="6" id="KW-0131">Cell cycle</keyword>
<keyword evidence="6" id="KW-0717">Septation</keyword>
<dbReference type="RefSeq" id="WP_019205266.1">
    <property type="nucleotide sequence ID" value="NZ_AZFK01000011.1"/>
</dbReference>
<keyword evidence="2 8" id="KW-0812">Transmembrane</keyword>
<dbReference type="GeneID" id="82933055"/>
<reference evidence="9 10" key="1">
    <citation type="journal article" date="2015" name="Genome Announc.">
        <title>Expanding the biotechnology potential of lactobacilli through comparative genomics of 213 strains and associated genera.</title>
        <authorList>
            <person name="Sun Z."/>
            <person name="Harris H.M."/>
            <person name="McCann A."/>
            <person name="Guo C."/>
            <person name="Argimon S."/>
            <person name="Zhang W."/>
            <person name="Yang X."/>
            <person name="Jeffery I.B."/>
            <person name="Cooney J.C."/>
            <person name="Kagawa T.F."/>
            <person name="Liu W."/>
            <person name="Song Y."/>
            <person name="Salvetti E."/>
            <person name="Wrobel A."/>
            <person name="Rasinkangas P."/>
            <person name="Parkhill J."/>
            <person name="Rea M.C."/>
            <person name="O'Sullivan O."/>
            <person name="Ritari J."/>
            <person name="Douillard F.P."/>
            <person name="Paul Ross R."/>
            <person name="Yang R."/>
            <person name="Briner A.E."/>
            <person name="Felis G.E."/>
            <person name="de Vos W.M."/>
            <person name="Barrangou R."/>
            <person name="Klaenhammer T.R."/>
            <person name="Caufield P.W."/>
            <person name="Cui Y."/>
            <person name="Zhang H."/>
            <person name="O'Toole P.W."/>
        </authorList>
    </citation>
    <scope>NUCLEOTIDE SEQUENCE [LARGE SCALE GENOMIC DNA]</scope>
    <source>
        <strain evidence="9 10">DSM 15946</strain>
    </source>
</reference>
<comment type="caution">
    <text evidence="9">The sequence shown here is derived from an EMBL/GenBank/DDBJ whole genome shotgun (WGS) entry which is preliminary data.</text>
</comment>
<dbReference type="InterPro" id="IPR010379">
    <property type="entry name" value="EzrA"/>
</dbReference>
<comment type="subcellular location">
    <subcellularLocation>
        <location evidence="1">Cell membrane</location>
        <topology evidence="1">Single-pass membrane protein</topology>
    </subcellularLocation>
</comment>
<accession>A0A0R1UGW3</accession>
<dbReference type="GO" id="GO:0000921">
    <property type="term" value="P:septin ring assembly"/>
    <property type="evidence" value="ECO:0007669"/>
    <property type="project" value="InterPro"/>
</dbReference>
<keyword evidence="6" id="KW-0132">Cell division</keyword>
<dbReference type="Pfam" id="PF06160">
    <property type="entry name" value="EzrA"/>
    <property type="match status" value="1"/>
</dbReference>
<dbReference type="Proteomes" id="UP000050816">
    <property type="component" value="Unassembled WGS sequence"/>
</dbReference>
<evidence type="ECO:0000256" key="1">
    <source>
        <dbReference type="ARBA" id="ARBA00004162"/>
    </source>
</evidence>
<keyword evidence="4 7" id="KW-0175">Coiled coil</keyword>
<evidence type="ECO:0000256" key="6">
    <source>
        <dbReference type="ARBA" id="ARBA00023210"/>
    </source>
</evidence>
<evidence type="ECO:0000256" key="3">
    <source>
        <dbReference type="ARBA" id="ARBA00022989"/>
    </source>
</evidence>
<dbReference type="PATRIC" id="fig|1423760.3.peg.480"/>
<evidence type="ECO:0000256" key="7">
    <source>
        <dbReference type="SAM" id="Coils"/>
    </source>
</evidence>
<dbReference type="AlphaFoldDB" id="A0A0R1UGW3"/>
<keyword evidence="3 8" id="KW-1133">Transmembrane helix</keyword>
<organism evidence="9 10">
    <name type="scientific">Limosilactobacillus ingluviei DSM 15946</name>
    <dbReference type="NCBI Taxonomy" id="1423760"/>
    <lineage>
        <taxon>Bacteria</taxon>
        <taxon>Bacillati</taxon>
        <taxon>Bacillota</taxon>
        <taxon>Bacilli</taxon>
        <taxon>Lactobacillales</taxon>
        <taxon>Lactobacillaceae</taxon>
        <taxon>Limosilactobacillus</taxon>
    </lineage>
</organism>
<feature type="transmembrane region" description="Helical" evidence="8">
    <location>
        <begin position="6"/>
        <end position="22"/>
    </location>
</feature>
<protein>
    <submittedName>
        <fullName evidence="9">Septation ring formation regulator EzrA</fullName>
    </submittedName>
</protein>
<dbReference type="GO" id="GO:0005940">
    <property type="term" value="C:septin ring"/>
    <property type="evidence" value="ECO:0007669"/>
    <property type="project" value="InterPro"/>
</dbReference>
<feature type="coiled-coil region" evidence="7">
    <location>
        <begin position="106"/>
        <end position="133"/>
    </location>
</feature>
<evidence type="ECO:0000256" key="2">
    <source>
        <dbReference type="ARBA" id="ARBA00022692"/>
    </source>
</evidence>
<name>A0A0R1UGW3_9LACO</name>
<feature type="coiled-coil region" evidence="7">
    <location>
        <begin position="470"/>
        <end position="504"/>
    </location>
</feature>
<evidence type="ECO:0000256" key="4">
    <source>
        <dbReference type="ARBA" id="ARBA00023054"/>
    </source>
</evidence>
<dbReference type="GO" id="GO:0005886">
    <property type="term" value="C:plasma membrane"/>
    <property type="evidence" value="ECO:0007669"/>
    <property type="project" value="UniProtKB-SubCell"/>
</dbReference>
<evidence type="ECO:0000313" key="9">
    <source>
        <dbReference type="EMBL" id="KRL92116.1"/>
    </source>
</evidence>
<evidence type="ECO:0000256" key="8">
    <source>
        <dbReference type="SAM" id="Phobius"/>
    </source>
</evidence>
<dbReference type="GO" id="GO:0000917">
    <property type="term" value="P:division septum assembly"/>
    <property type="evidence" value="ECO:0007669"/>
    <property type="project" value="UniProtKB-KW"/>
</dbReference>
<evidence type="ECO:0000256" key="5">
    <source>
        <dbReference type="ARBA" id="ARBA00023136"/>
    </source>
</evidence>
<sequence length="569" mass="64302">MVQVLIGVLVVALAVIIGLFVYQRQTLKRLADLEQRLAALKLSQIDTRLGPDKVKALMGESLKSFTELRERFDQQLQPAVKKAKEQTAVLSNEAKTTALFTINGAVKDLAAQVQKVEAEYQRINQALDQLDAAVKDQTVALTKLRKTYNDYGRKLDEEAFAYGESKAALHDRLVSLEEKFERFATIANQGDHEAAQEILDDLKAETAVFADLLDTVPQLYKPLYTTYPDQLSELANGYQQLKQEHYNFSEADLLVKIQDLAEEQKFALEKLATLEIAPVKAANEHLAPAIDHLYEVMQTELDARPQVAQLLTPTLDHLAHAEQQNRQLLNELDKLSLSYTLNHNEMADARGLNEQLRQLRAELTEAQQAVDAQTAVDSQVLKQLQAAEEELAAIEKQQTEINHGVVGLQEDEQRAQKALQRFAVTLKTTKRRVESLNLPGIPQAYLDYFFVVAGELKKLSQAMDRPQIDMEEITKQLLMVQEDLQTLQEKTDELRDSAELTERMIQYAHRLSVDHESIEAAIQKAQTQFDQYEYTASLETIGTAIEEAEPGAFKRLEQSYFDEVDHATN</sequence>
<proteinExistence type="predicted"/>
<gene>
    <name evidence="9" type="ORF">FC43_GL000461</name>
</gene>
<dbReference type="EMBL" id="AZFK01000011">
    <property type="protein sequence ID" value="KRL92116.1"/>
    <property type="molecule type" value="Genomic_DNA"/>
</dbReference>
<dbReference type="NCBIfam" id="NF003409">
    <property type="entry name" value="PRK04778.1-3"/>
    <property type="match status" value="1"/>
</dbReference>
<keyword evidence="5 8" id="KW-0472">Membrane</keyword>